<accession>A0A937X6Q7</accession>
<dbReference type="AlphaFoldDB" id="A0A937X6Q7"/>
<feature type="transmembrane region" description="Helical" evidence="1">
    <location>
        <begin position="166"/>
        <end position="184"/>
    </location>
</feature>
<comment type="caution">
    <text evidence="3">The sequence shown here is derived from an EMBL/GenBank/DDBJ whole genome shotgun (WGS) entry which is preliminary data.</text>
</comment>
<feature type="domain" description="CAAX prenyl protease 2/Lysostaphin resistance protein A-like" evidence="2">
    <location>
        <begin position="135"/>
        <end position="223"/>
    </location>
</feature>
<evidence type="ECO:0000313" key="4">
    <source>
        <dbReference type="Proteomes" id="UP000703893"/>
    </source>
</evidence>
<dbReference type="PANTHER" id="PTHR43592">
    <property type="entry name" value="CAAX AMINO TERMINAL PROTEASE"/>
    <property type="match status" value="1"/>
</dbReference>
<gene>
    <name evidence="3" type="ORF">FJZ00_14560</name>
</gene>
<dbReference type="Pfam" id="PF02517">
    <property type="entry name" value="Rce1-like"/>
    <property type="match status" value="1"/>
</dbReference>
<keyword evidence="1" id="KW-0472">Membrane</keyword>
<name>A0A937X6Q7_9BACT</name>
<dbReference type="Proteomes" id="UP000703893">
    <property type="component" value="Unassembled WGS sequence"/>
</dbReference>
<keyword evidence="1" id="KW-0812">Transmembrane</keyword>
<feature type="transmembrane region" description="Helical" evidence="1">
    <location>
        <begin position="127"/>
        <end position="146"/>
    </location>
</feature>
<dbReference type="GO" id="GO:0080120">
    <property type="term" value="P:CAAX-box protein maturation"/>
    <property type="evidence" value="ECO:0007669"/>
    <property type="project" value="UniProtKB-ARBA"/>
</dbReference>
<feature type="transmembrane region" description="Helical" evidence="1">
    <location>
        <begin position="55"/>
        <end position="74"/>
    </location>
</feature>
<organism evidence="3 4">
    <name type="scientific">Candidatus Tanganyikabacteria bacterium</name>
    <dbReference type="NCBI Taxonomy" id="2961651"/>
    <lineage>
        <taxon>Bacteria</taxon>
        <taxon>Bacillati</taxon>
        <taxon>Candidatus Sericytochromatia</taxon>
        <taxon>Candidatus Tanganyikabacteria</taxon>
    </lineage>
</organism>
<dbReference type="EMBL" id="VGJX01000994">
    <property type="protein sequence ID" value="MBM3276373.1"/>
    <property type="molecule type" value="Genomic_DNA"/>
</dbReference>
<sequence length="232" mass="24754">MTGPQLGPRETRPQPGPRETRLLAAFALAFLLLYAPGMAQVSWGISWPEAPLNTYFLPAEVVGVLIPVLLLAIGQHKPDVLRWRKPPAAAVGWAVVATLGLAGLLTYTQTGWEKLTGIGPPPGLAEILTITGPADLVWLILGAVLLPAIAEESAFRGYLQTTFEQWTWPVAAILASTALFGLFHHDSYGVPTYLAMGVFLGMLSWRTGSIWPGAASHGANNILAVAQFNGIP</sequence>
<evidence type="ECO:0000313" key="3">
    <source>
        <dbReference type="EMBL" id="MBM3276373.1"/>
    </source>
</evidence>
<keyword evidence="3" id="KW-0378">Hydrolase</keyword>
<feature type="non-terminal residue" evidence="3">
    <location>
        <position position="232"/>
    </location>
</feature>
<keyword evidence="1" id="KW-1133">Transmembrane helix</keyword>
<keyword evidence="3" id="KW-0645">Protease</keyword>
<feature type="transmembrane region" description="Helical" evidence="1">
    <location>
        <begin position="86"/>
        <end position="107"/>
    </location>
</feature>
<dbReference type="InterPro" id="IPR003675">
    <property type="entry name" value="Rce1/LyrA-like_dom"/>
</dbReference>
<dbReference type="PANTHER" id="PTHR43592:SF15">
    <property type="entry name" value="CAAX AMINO TERMINAL PROTEASE FAMILY PROTEIN"/>
    <property type="match status" value="1"/>
</dbReference>
<dbReference type="GO" id="GO:0008237">
    <property type="term" value="F:metallopeptidase activity"/>
    <property type="evidence" value="ECO:0007669"/>
    <property type="project" value="UniProtKB-KW"/>
</dbReference>
<keyword evidence="3" id="KW-0482">Metalloprotease</keyword>
<dbReference type="GO" id="GO:0004175">
    <property type="term" value="F:endopeptidase activity"/>
    <property type="evidence" value="ECO:0007669"/>
    <property type="project" value="UniProtKB-ARBA"/>
</dbReference>
<evidence type="ECO:0000259" key="2">
    <source>
        <dbReference type="Pfam" id="PF02517"/>
    </source>
</evidence>
<protein>
    <submittedName>
        <fullName evidence="3">CPBP family intramembrane metalloprotease</fullName>
    </submittedName>
</protein>
<proteinExistence type="predicted"/>
<evidence type="ECO:0000256" key="1">
    <source>
        <dbReference type="SAM" id="Phobius"/>
    </source>
</evidence>
<reference evidence="3 4" key="1">
    <citation type="submission" date="2019-03" db="EMBL/GenBank/DDBJ databases">
        <title>Lake Tanganyika Metagenome-Assembled Genomes (MAGs).</title>
        <authorList>
            <person name="Tran P."/>
        </authorList>
    </citation>
    <scope>NUCLEOTIDE SEQUENCE [LARGE SCALE GENOMIC DNA]</scope>
    <source>
        <strain evidence="3">K_DeepCast_65m_m2_236</strain>
    </source>
</reference>
<feature type="transmembrane region" description="Helical" evidence="1">
    <location>
        <begin position="190"/>
        <end position="208"/>
    </location>
</feature>